<feature type="chain" id="PRO_5021896357" evidence="1">
    <location>
        <begin position="29"/>
        <end position="380"/>
    </location>
</feature>
<dbReference type="RefSeq" id="WP_145078460.1">
    <property type="nucleotide sequence ID" value="NZ_CP036425.1"/>
</dbReference>
<dbReference type="AlphaFoldDB" id="A0A517YWB4"/>
<keyword evidence="3" id="KW-1185">Reference proteome</keyword>
<dbReference type="Proteomes" id="UP000317369">
    <property type="component" value="Chromosome"/>
</dbReference>
<dbReference type="PANTHER" id="PTHR12631:SF10">
    <property type="entry name" value="BETA-XYLOSIDASE-LIKE PROTEIN-RELATED"/>
    <property type="match status" value="1"/>
</dbReference>
<organism evidence="2 3">
    <name type="scientific">Poriferisphaera corsica</name>
    <dbReference type="NCBI Taxonomy" id="2528020"/>
    <lineage>
        <taxon>Bacteria</taxon>
        <taxon>Pseudomonadati</taxon>
        <taxon>Planctomycetota</taxon>
        <taxon>Phycisphaerae</taxon>
        <taxon>Phycisphaerales</taxon>
        <taxon>Phycisphaeraceae</taxon>
        <taxon>Poriferisphaera</taxon>
    </lineage>
</organism>
<feature type="signal peptide" evidence="1">
    <location>
        <begin position="1"/>
        <end position="28"/>
    </location>
</feature>
<protein>
    <submittedName>
        <fullName evidence="2">Uncharacterized protein</fullName>
    </submittedName>
</protein>
<accession>A0A517YWB4</accession>
<dbReference type="SUPFAM" id="SSF51445">
    <property type="entry name" value="(Trans)glycosidases"/>
    <property type="match status" value="1"/>
</dbReference>
<dbReference type="GO" id="GO:0004553">
    <property type="term" value="F:hydrolase activity, hydrolyzing O-glycosyl compounds"/>
    <property type="evidence" value="ECO:0007669"/>
    <property type="project" value="TreeGrafter"/>
</dbReference>
<name>A0A517YWB4_9BACT</name>
<evidence type="ECO:0000313" key="3">
    <source>
        <dbReference type="Proteomes" id="UP000317369"/>
    </source>
</evidence>
<dbReference type="OrthoDB" id="581851at2"/>
<keyword evidence="1" id="KW-0732">Signal</keyword>
<dbReference type="PANTHER" id="PTHR12631">
    <property type="entry name" value="ALPHA-L-IDURONIDASE"/>
    <property type="match status" value="1"/>
</dbReference>
<proteinExistence type="predicted"/>
<dbReference type="PROSITE" id="PS51257">
    <property type="entry name" value="PROKAR_LIPOPROTEIN"/>
    <property type="match status" value="1"/>
</dbReference>
<dbReference type="InterPro" id="IPR051923">
    <property type="entry name" value="Glycosyl_Hydrolase_39"/>
</dbReference>
<dbReference type="Gene3D" id="3.20.20.80">
    <property type="entry name" value="Glycosidases"/>
    <property type="match status" value="1"/>
</dbReference>
<dbReference type="EMBL" id="CP036425">
    <property type="protein sequence ID" value="QDU34520.1"/>
    <property type="molecule type" value="Genomic_DNA"/>
</dbReference>
<dbReference type="KEGG" id="pcor:KS4_25900"/>
<evidence type="ECO:0000313" key="2">
    <source>
        <dbReference type="EMBL" id="QDU34520.1"/>
    </source>
</evidence>
<evidence type="ECO:0000256" key="1">
    <source>
        <dbReference type="SAM" id="SignalP"/>
    </source>
</evidence>
<dbReference type="InterPro" id="IPR017853">
    <property type="entry name" value="GH"/>
</dbReference>
<gene>
    <name evidence="2" type="ORF">KS4_25900</name>
</gene>
<sequence length="380" mass="44009" precursor="true">MNNKTIIRAAYPLFLLILSCAYTLTLSAQQSIFDNPKNTPSTFHGINAGAPIWNGETKLTKYRIYQIASTGTRAIRINFRLDGNKEWTPELLKKYDIIIRHAHNARFKILGLLCNESTPGGQRLWNTTSPSPNNQYVKDFSQNAALLVDRYKRYIKTWEIWNEPDAWTNINYRSNPRQAGGTYILPEVFAHMLVQTNLALRNNKRGNLINDYNIKLVTGGLFAHDINNTQNTAAPYLQSLYNQTTTFNQFKEKKQTPYPWHILGYHFYIDQGKKLNPKKLTSYLDAITKTARENHDSSLLLITEFGWPTNPPSEQIQAENLAATYDIFQQRNDILGSYWYQWTDEPTQARGLIKKNSIQYSKRALDIFRKYCKTKPSNEY</sequence>
<reference evidence="2 3" key="1">
    <citation type="submission" date="2019-02" db="EMBL/GenBank/DDBJ databases">
        <title>Deep-cultivation of Planctomycetes and their phenomic and genomic characterization uncovers novel biology.</title>
        <authorList>
            <person name="Wiegand S."/>
            <person name="Jogler M."/>
            <person name="Boedeker C."/>
            <person name="Pinto D."/>
            <person name="Vollmers J."/>
            <person name="Rivas-Marin E."/>
            <person name="Kohn T."/>
            <person name="Peeters S.H."/>
            <person name="Heuer A."/>
            <person name="Rast P."/>
            <person name="Oberbeckmann S."/>
            <person name="Bunk B."/>
            <person name="Jeske O."/>
            <person name="Meyerdierks A."/>
            <person name="Storesund J.E."/>
            <person name="Kallscheuer N."/>
            <person name="Luecker S."/>
            <person name="Lage O.M."/>
            <person name="Pohl T."/>
            <person name="Merkel B.J."/>
            <person name="Hornburger P."/>
            <person name="Mueller R.-W."/>
            <person name="Bruemmer F."/>
            <person name="Labrenz M."/>
            <person name="Spormann A.M."/>
            <person name="Op den Camp H."/>
            <person name="Overmann J."/>
            <person name="Amann R."/>
            <person name="Jetten M.S.M."/>
            <person name="Mascher T."/>
            <person name="Medema M.H."/>
            <person name="Devos D.P."/>
            <person name="Kaster A.-K."/>
            <person name="Ovreas L."/>
            <person name="Rohde M."/>
            <person name="Galperin M.Y."/>
            <person name="Jogler C."/>
        </authorList>
    </citation>
    <scope>NUCLEOTIDE SEQUENCE [LARGE SCALE GENOMIC DNA]</scope>
    <source>
        <strain evidence="2 3">KS4</strain>
    </source>
</reference>